<dbReference type="AlphaFoldDB" id="A0A2Z7B161"/>
<evidence type="ECO:0000313" key="3">
    <source>
        <dbReference type="Proteomes" id="UP000250235"/>
    </source>
</evidence>
<protein>
    <submittedName>
        <fullName evidence="2">Uncharacterized protein</fullName>
    </submittedName>
</protein>
<proteinExistence type="predicted"/>
<dbReference type="Proteomes" id="UP000250235">
    <property type="component" value="Unassembled WGS sequence"/>
</dbReference>
<evidence type="ECO:0000256" key="1">
    <source>
        <dbReference type="SAM" id="MobiDB-lite"/>
    </source>
</evidence>
<gene>
    <name evidence="2" type="ORF">F511_29681</name>
</gene>
<reference evidence="2 3" key="1">
    <citation type="journal article" date="2015" name="Proc. Natl. Acad. Sci. U.S.A.">
        <title>The resurrection genome of Boea hygrometrica: A blueprint for survival of dehydration.</title>
        <authorList>
            <person name="Xiao L."/>
            <person name="Yang G."/>
            <person name="Zhang L."/>
            <person name="Yang X."/>
            <person name="Zhao S."/>
            <person name="Ji Z."/>
            <person name="Zhou Q."/>
            <person name="Hu M."/>
            <person name="Wang Y."/>
            <person name="Chen M."/>
            <person name="Xu Y."/>
            <person name="Jin H."/>
            <person name="Xiao X."/>
            <person name="Hu G."/>
            <person name="Bao F."/>
            <person name="Hu Y."/>
            <person name="Wan P."/>
            <person name="Li L."/>
            <person name="Deng X."/>
            <person name="Kuang T."/>
            <person name="Xiang C."/>
            <person name="Zhu J.K."/>
            <person name="Oliver M.J."/>
            <person name="He Y."/>
        </authorList>
    </citation>
    <scope>NUCLEOTIDE SEQUENCE [LARGE SCALE GENOMIC DNA]</scope>
    <source>
        <strain evidence="3">cv. XS01</strain>
    </source>
</reference>
<feature type="compositionally biased region" description="Low complexity" evidence="1">
    <location>
        <begin position="74"/>
        <end position="84"/>
    </location>
</feature>
<accession>A0A2Z7B161</accession>
<dbReference type="EMBL" id="KV011916">
    <property type="protein sequence ID" value="KZV25242.1"/>
    <property type="molecule type" value="Genomic_DNA"/>
</dbReference>
<sequence>MIFASDNRGVTCAPSCATIGAYRSASDQQLRATSGARDNNSSVSARTPAASHGEIVRTAARPGVDQRASPVRPATPDAAPLPAAIDMHRRVMRGQHLRAMKRAPRLARPATTARFLARKKRQRPPSLRGQRA</sequence>
<feature type="compositionally biased region" description="Low complexity" evidence="1">
    <location>
        <begin position="106"/>
        <end position="115"/>
    </location>
</feature>
<feature type="region of interest" description="Disordered" evidence="1">
    <location>
        <begin position="98"/>
        <end position="132"/>
    </location>
</feature>
<feature type="compositionally biased region" description="Polar residues" evidence="1">
    <location>
        <begin position="25"/>
        <end position="45"/>
    </location>
</feature>
<feature type="region of interest" description="Disordered" evidence="1">
    <location>
        <begin position="25"/>
        <end position="84"/>
    </location>
</feature>
<organism evidence="2 3">
    <name type="scientific">Dorcoceras hygrometricum</name>
    <dbReference type="NCBI Taxonomy" id="472368"/>
    <lineage>
        <taxon>Eukaryota</taxon>
        <taxon>Viridiplantae</taxon>
        <taxon>Streptophyta</taxon>
        <taxon>Embryophyta</taxon>
        <taxon>Tracheophyta</taxon>
        <taxon>Spermatophyta</taxon>
        <taxon>Magnoliopsida</taxon>
        <taxon>eudicotyledons</taxon>
        <taxon>Gunneridae</taxon>
        <taxon>Pentapetalae</taxon>
        <taxon>asterids</taxon>
        <taxon>lamiids</taxon>
        <taxon>Lamiales</taxon>
        <taxon>Gesneriaceae</taxon>
        <taxon>Didymocarpoideae</taxon>
        <taxon>Trichosporeae</taxon>
        <taxon>Loxocarpinae</taxon>
        <taxon>Dorcoceras</taxon>
    </lineage>
</organism>
<keyword evidence="3" id="KW-1185">Reference proteome</keyword>
<evidence type="ECO:0000313" key="2">
    <source>
        <dbReference type="EMBL" id="KZV25242.1"/>
    </source>
</evidence>
<name>A0A2Z7B161_9LAMI</name>